<evidence type="ECO:0000313" key="2">
    <source>
        <dbReference type="EMBL" id="MTI28990.1"/>
    </source>
</evidence>
<accession>A0ABW9RYV7</accession>
<dbReference type="RefSeq" id="WP_155177051.1">
    <property type="nucleotide sequence ID" value="NZ_BAAAFL010000012.1"/>
</dbReference>
<dbReference type="Proteomes" id="UP000798808">
    <property type="component" value="Unassembled WGS sequence"/>
</dbReference>
<gene>
    <name evidence="2" type="ORF">E1163_28775</name>
</gene>
<feature type="domain" description="Knr4/Smi1-like" evidence="1">
    <location>
        <begin position="24"/>
        <end position="141"/>
    </location>
</feature>
<sequence length="152" mass="18108">MAKYDFLKKYVNSDEASKHRLFAVDKEKIEEANYKLANGLPSELKDFYRDVGYGFLNKEDTNSFNRLMSPLQVASINLREDFYEHDPDLELYEEEEYRDKLIFFEVNEGIYLLIAEKETDGKNAIYYFDKKIADSLEEFLIRFDAEGHYFED</sequence>
<organism evidence="2 3">
    <name type="scientific">Fulvivirga kasyanovii</name>
    <dbReference type="NCBI Taxonomy" id="396812"/>
    <lineage>
        <taxon>Bacteria</taxon>
        <taxon>Pseudomonadati</taxon>
        <taxon>Bacteroidota</taxon>
        <taxon>Cytophagia</taxon>
        <taxon>Cytophagales</taxon>
        <taxon>Fulvivirgaceae</taxon>
        <taxon>Fulvivirga</taxon>
    </lineage>
</organism>
<dbReference type="InterPro" id="IPR018958">
    <property type="entry name" value="Knr4/Smi1-like_dom"/>
</dbReference>
<dbReference type="InterPro" id="IPR037883">
    <property type="entry name" value="Knr4/Smi1-like_sf"/>
</dbReference>
<dbReference type="EMBL" id="SMLW01000676">
    <property type="protein sequence ID" value="MTI28990.1"/>
    <property type="molecule type" value="Genomic_DNA"/>
</dbReference>
<comment type="caution">
    <text evidence="2">The sequence shown here is derived from an EMBL/GenBank/DDBJ whole genome shotgun (WGS) entry which is preliminary data.</text>
</comment>
<evidence type="ECO:0000259" key="1">
    <source>
        <dbReference type="Pfam" id="PF09346"/>
    </source>
</evidence>
<reference evidence="2 3" key="1">
    <citation type="submission" date="2019-02" db="EMBL/GenBank/DDBJ databases">
        <authorList>
            <person name="Goldberg S.R."/>
            <person name="Haltli B.A."/>
            <person name="Correa H."/>
            <person name="Russell K.G."/>
        </authorList>
    </citation>
    <scope>NUCLEOTIDE SEQUENCE [LARGE SCALE GENOMIC DNA]</scope>
    <source>
        <strain evidence="2 3">JCM 16186</strain>
    </source>
</reference>
<proteinExistence type="predicted"/>
<evidence type="ECO:0000313" key="3">
    <source>
        <dbReference type="Proteomes" id="UP000798808"/>
    </source>
</evidence>
<dbReference type="SUPFAM" id="SSF160631">
    <property type="entry name" value="SMI1/KNR4-like"/>
    <property type="match status" value="1"/>
</dbReference>
<protein>
    <submittedName>
        <fullName evidence="2">SMI1/KNR4 family protein</fullName>
    </submittedName>
</protein>
<dbReference type="Gene3D" id="3.40.1580.10">
    <property type="entry name" value="SMI1/KNR4-like"/>
    <property type="match status" value="1"/>
</dbReference>
<dbReference type="Pfam" id="PF09346">
    <property type="entry name" value="SMI1_KNR4"/>
    <property type="match status" value="1"/>
</dbReference>
<keyword evidence="3" id="KW-1185">Reference proteome</keyword>
<name>A0ABW9RYV7_9BACT</name>